<dbReference type="EMBL" id="KV878126">
    <property type="protein sequence ID" value="OJI99259.1"/>
    <property type="molecule type" value="Genomic_DNA"/>
</dbReference>
<feature type="non-terminal residue" evidence="2">
    <location>
        <position position="293"/>
    </location>
</feature>
<dbReference type="PANTHER" id="PTHR46082:SF11">
    <property type="entry name" value="AAA+ ATPASE DOMAIN-CONTAINING PROTEIN-RELATED"/>
    <property type="match status" value="1"/>
</dbReference>
<dbReference type="GO" id="GO:0003824">
    <property type="term" value="F:catalytic activity"/>
    <property type="evidence" value="ECO:0007669"/>
    <property type="project" value="InterPro"/>
</dbReference>
<keyword evidence="3" id="KW-1185">Reference proteome</keyword>
<dbReference type="VEuPathDB" id="FungiDB:ASPVEDRAFT_105100"/>
<dbReference type="GeneID" id="63721104"/>
<dbReference type="RefSeq" id="XP_040665022.1">
    <property type="nucleotide sequence ID" value="XM_040805593.1"/>
</dbReference>
<dbReference type="Pfam" id="PF01048">
    <property type="entry name" value="PNP_UDP_1"/>
    <property type="match status" value="1"/>
</dbReference>
<dbReference type="Gene3D" id="3.40.50.1580">
    <property type="entry name" value="Nucleoside phosphorylase domain"/>
    <property type="match status" value="1"/>
</dbReference>
<dbReference type="SUPFAM" id="SSF53167">
    <property type="entry name" value="Purine and uridine phosphorylases"/>
    <property type="match status" value="1"/>
</dbReference>
<accession>A0A1L9PCK4</accession>
<dbReference type="Proteomes" id="UP000184073">
    <property type="component" value="Unassembled WGS sequence"/>
</dbReference>
<dbReference type="STRING" id="1036611.A0A1L9PCK4"/>
<feature type="non-terminal residue" evidence="2">
    <location>
        <position position="1"/>
    </location>
</feature>
<organism evidence="2 3">
    <name type="scientific">Aspergillus versicolor CBS 583.65</name>
    <dbReference type="NCBI Taxonomy" id="1036611"/>
    <lineage>
        <taxon>Eukaryota</taxon>
        <taxon>Fungi</taxon>
        <taxon>Dikarya</taxon>
        <taxon>Ascomycota</taxon>
        <taxon>Pezizomycotina</taxon>
        <taxon>Eurotiomycetes</taxon>
        <taxon>Eurotiomycetidae</taxon>
        <taxon>Eurotiales</taxon>
        <taxon>Aspergillaceae</taxon>
        <taxon>Aspergillus</taxon>
        <taxon>Aspergillus subgen. Nidulantes</taxon>
    </lineage>
</organism>
<name>A0A1L9PCK4_ASPVE</name>
<proteinExistence type="predicted"/>
<dbReference type="InterPro" id="IPR053137">
    <property type="entry name" value="NLR-like"/>
</dbReference>
<dbReference type="InterPro" id="IPR000845">
    <property type="entry name" value="Nucleoside_phosphorylase_d"/>
</dbReference>
<evidence type="ECO:0000313" key="3">
    <source>
        <dbReference type="Proteomes" id="UP000184073"/>
    </source>
</evidence>
<dbReference type="GO" id="GO:0009116">
    <property type="term" value="P:nucleoside metabolic process"/>
    <property type="evidence" value="ECO:0007669"/>
    <property type="project" value="InterPro"/>
</dbReference>
<protein>
    <recommendedName>
        <fullName evidence="1">Nucleoside phosphorylase domain-containing protein</fullName>
    </recommendedName>
</protein>
<evidence type="ECO:0000259" key="1">
    <source>
        <dbReference type="Pfam" id="PF01048"/>
    </source>
</evidence>
<evidence type="ECO:0000313" key="2">
    <source>
        <dbReference type="EMBL" id="OJI99259.1"/>
    </source>
</evidence>
<dbReference type="PANTHER" id="PTHR46082">
    <property type="entry name" value="ATP/GTP-BINDING PROTEIN-RELATED"/>
    <property type="match status" value="1"/>
</dbReference>
<reference evidence="3" key="1">
    <citation type="journal article" date="2017" name="Genome Biol.">
        <title>Comparative genomics reveals high biological diversity and specific adaptations in the industrially and medically important fungal genus Aspergillus.</title>
        <authorList>
            <person name="de Vries R.P."/>
            <person name="Riley R."/>
            <person name="Wiebenga A."/>
            <person name="Aguilar-Osorio G."/>
            <person name="Amillis S."/>
            <person name="Uchima C.A."/>
            <person name="Anderluh G."/>
            <person name="Asadollahi M."/>
            <person name="Askin M."/>
            <person name="Barry K."/>
            <person name="Battaglia E."/>
            <person name="Bayram O."/>
            <person name="Benocci T."/>
            <person name="Braus-Stromeyer S.A."/>
            <person name="Caldana C."/>
            <person name="Canovas D."/>
            <person name="Cerqueira G.C."/>
            <person name="Chen F."/>
            <person name="Chen W."/>
            <person name="Choi C."/>
            <person name="Clum A."/>
            <person name="Dos Santos R.A."/>
            <person name="Damasio A.R."/>
            <person name="Diallinas G."/>
            <person name="Emri T."/>
            <person name="Fekete E."/>
            <person name="Flipphi M."/>
            <person name="Freyberg S."/>
            <person name="Gallo A."/>
            <person name="Gournas C."/>
            <person name="Habgood R."/>
            <person name="Hainaut M."/>
            <person name="Harispe M.L."/>
            <person name="Henrissat B."/>
            <person name="Hilden K.S."/>
            <person name="Hope R."/>
            <person name="Hossain A."/>
            <person name="Karabika E."/>
            <person name="Karaffa L."/>
            <person name="Karanyi Z."/>
            <person name="Krasevec N."/>
            <person name="Kuo A."/>
            <person name="Kusch H."/>
            <person name="LaButti K."/>
            <person name="Lagendijk E.L."/>
            <person name="Lapidus A."/>
            <person name="Levasseur A."/>
            <person name="Lindquist E."/>
            <person name="Lipzen A."/>
            <person name="Logrieco A.F."/>
            <person name="MacCabe A."/>
            <person name="Maekelae M.R."/>
            <person name="Malavazi I."/>
            <person name="Melin P."/>
            <person name="Meyer V."/>
            <person name="Mielnichuk N."/>
            <person name="Miskei M."/>
            <person name="Molnar A.P."/>
            <person name="Mule G."/>
            <person name="Ngan C.Y."/>
            <person name="Orejas M."/>
            <person name="Orosz E."/>
            <person name="Ouedraogo J.P."/>
            <person name="Overkamp K.M."/>
            <person name="Park H.-S."/>
            <person name="Perrone G."/>
            <person name="Piumi F."/>
            <person name="Punt P.J."/>
            <person name="Ram A.F."/>
            <person name="Ramon A."/>
            <person name="Rauscher S."/>
            <person name="Record E."/>
            <person name="Riano-Pachon D.M."/>
            <person name="Robert V."/>
            <person name="Roehrig J."/>
            <person name="Ruller R."/>
            <person name="Salamov A."/>
            <person name="Salih N.S."/>
            <person name="Samson R.A."/>
            <person name="Sandor E."/>
            <person name="Sanguinetti M."/>
            <person name="Schuetze T."/>
            <person name="Sepcic K."/>
            <person name="Shelest E."/>
            <person name="Sherlock G."/>
            <person name="Sophianopoulou V."/>
            <person name="Squina F.M."/>
            <person name="Sun H."/>
            <person name="Susca A."/>
            <person name="Todd R.B."/>
            <person name="Tsang A."/>
            <person name="Unkles S.E."/>
            <person name="van de Wiele N."/>
            <person name="van Rossen-Uffink D."/>
            <person name="Oliveira J.V."/>
            <person name="Vesth T.C."/>
            <person name="Visser J."/>
            <person name="Yu J.-H."/>
            <person name="Zhou M."/>
            <person name="Andersen M.R."/>
            <person name="Archer D.B."/>
            <person name="Baker S.E."/>
            <person name="Benoit I."/>
            <person name="Brakhage A.A."/>
            <person name="Braus G.H."/>
            <person name="Fischer R."/>
            <person name="Frisvad J.C."/>
            <person name="Goldman G.H."/>
            <person name="Houbraken J."/>
            <person name="Oakley B."/>
            <person name="Pocsi I."/>
            <person name="Scazzocchio C."/>
            <person name="Seiboth B."/>
            <person name="vanKuyk P.A."/>
            <person name="Wortman J."/>
            <person name="Dyer P.S."/>
            <person name="Grigoriev I.V."/>
        </authorList>
    </citation>
    <scope>NUCLEOTIDE SEQUENCE [LARGE SCALE GENOMIC DNA]</scope>
    <source>
        <strain evidence="3">CBS 583.65</strain>
    </source>
</reference>
<feature type="domain" description="Nucleoside phosphorylase" evidence="1">
    <location>
        <begin position="5"/>
        <end position="281"/>
    </location>
</feature>
<gene>
    <name evidence="2" type="ORF">ASPVEDRAFT_105100</name>
</gene>
<dbReference type="OrthoDB" id="1577640at2759"/>
<dbReference type="AlphaFoldDB" id="A0A1L9PCK4"/>
<sequence length="293" mass="31687">EKYTVGWVCALPLELHAAQAMLDERHQDPPHQPHETNVYCLGRIGEHNVVVVSLPAGRYGTNSAAACVAQMMEKFRSIKYGLLVGIAGGVPSYDADVRLGDVVISQPRGQYGGVVQYDLGKIEAGGRNHRTGYLAPPPTILLNALAKFQALGMDQSSQVLADFPMAGGIRKPNSDTLYESPYDHVGGATCRDCDSSKVKLRRDRAEEICIHYGVVASGNQVVKDGGTRDKLSRELGGVLCFEMEAAGVVNTLPCLVIRGICDYCDSHKNKQWQDYAAIVAALCAKTLFNVLPP</sequence>
<dbReference type="InterPro" id="IPR035994">
    <property type="entry name" value="Nucleoside_phosphorylase_sf"/>
</dbReference>